<evidence type="ECO:0000313" key="2">
    <source>
        <dbReference type="EMBL" id="PTX57120.1"/>
    </source>
</evidence>
<keyword evidence="1" id="KW-0812">Transmembrane</keyword>
<dbReference type="RefSeq" id="WP_107845248.1">
    <property type="nucleotide sequence ID" value="NZ_QBKS01000001.1"/>
</dbReference>
<evidence type="ECO:0000256" key="1">
    <source>
        <dbReference type="SAM" id="Phobius"/>
    </source>
</evidence>
<protein>
    <submittedName>
        <fullName evidence="2">Uncharacterized protein</fullName>
    </submittedName>
</protein>
<feature type="transmembrane region" description="Helical" evidence="1">
    <location>
        <begin position="34"/>
        <end position="67"/>
    </location>
</feature>
<sequence length="112" mass="11741">MILGAFLIGMVLCALTLALIKVEDTRDKFGSAVAMFAAWCAFGMLLMGGTWGLGLVLPAIAAAIVLVLRNETFGRSIQALSAYKLPLGVGALVCSVLTWIGVLNLMEDLPNG</sequence>
<comment type="caution">
    <text evidence="2">The sequence shown here is derived from an EMBL/GenBank/DDBJ whole genome shotgun (WGS) entry which is preliminary data.</text>
</comment>
<keyword evidence="3" id="KW-1185">Reference proteome</keyword>
<dbReference type="AlphaFoldDB" id="A0A2T6BM16"/>
<feature type="transmembrane region" description="Helical" evidence="1">
    <location>
        <begin position="87"/>
        <end position="106"/>
    </location>
</feature>
<accession>A0A2T6BM16</accession>
<dbReference type="EMBL" id="QBKS01000001">
    <property type="protein sequence ID" value="PTX57120.1"/>
    <property type="molecule type" value="Genomic_DNA"/>
</dbReference>
<gene>
    <name evidence="2" type="ORF">C8N43_1786</name>
</gene>
<keyword evidence="1" id="KW-1133">Transmembrane helix</keyword>
<organism evidence="2 3">
    <name type="scientific">Litoreibacter ponti</name>
    <dbReference type="NCBI Taxonomy" id="1510457"/>
    <lineage>
        <taxon>Bacteria</taxon>
        <taxon>Pseudomonadati</taxon>
        <taxon>Pseudomonadota</taxon>
        <taxon>Alphaproteobacteria</taxon>
        <taxon>Rhodobacterales</taxon>
        <taxon>Roseobacteraceae</taxon>
        <taxon>Litoreibacter</taxon>
    </lineage>
</organism>
<proteinExistence type="predicted"/>
<dbReference type="OrthoDB" id="7855215at2"/>
<name>A0A2T6BM16_9RHOB</name>
<evidence type="ECO:0000313" key="3">
    <source>
        <dbReference type="Proteomes" id="UP000243978"/>
    </source>
</evidence>
<dbReference type="Proteomes" id="UP000243978">
    <property type="component" value="Unassembled WGS sequence"/>
</dbReference>
<keyword evidence="1" id="KW-0472">Membrane</keyword>
<reference evidence="2 3" key="1">
    <citation type="submission" date="2018-04" db="EMBL/GenBank/DDBJ databases">
        <title>Genomic Encyclopedia of Archaeal and Bacterial Type Strains, Phase II (KMG-II): from individual species to whole genera.</title>
        <authorList>
            <person name="Goeker M."/>
        </authorList>
    </citation>
    <scope>NUCLEOTIDE SEQUENCE [LARGE SCALE GENOMIC DNA]</scope>
    <source>
        <strain evidence="2 3">DSM 100977</strain>
    </source>
</reference>